<evidence type="ECO:0000259" key="5">
    <source>
        <dbReference type="PROSITE" id="PS51352"/>
    </source>
</evidence>
<dbReference type="PROSITE" id="PS00194">
    <property type="entry name" value="THIOREDOXIN_1"/>
    <property type="match status" value="1"/>
</dbReference>
<evidence type="ECO:0000256" key="3">
    <source>
        <dbReference type="ARBA" id="ARBA00023157"/>
    </source>
</evidence>
<keyword evidence="2" id="KW-0201">Cytochrome c-type biogenesis</keyword>
<dbReference type="GO" id="GO:0017004">
    <property type="term" value="P:cytochrome complex assembly"/>
    <property type="evidence" value="ECO:0007669"/>
    <property type="project" value="UniProtKB-KW"/>
</dbReference>
<dbReference type="InterPro" id="IPR017937">
    <property type="entry name" value="Thioredoxin_CS"/>
</dbReference>
<dbReference type="Gene3D" id="3.40.30.10">
    <property type="entry name" value="Glutaredoxin"/>
    <property type="match status" value="1"/>
</dbReference>
<dbReference type="PROSITE" id="PS51352">
    <property type="entry name" value="THIOREDOXIN_2"/>
    <property type="match status" value="1"/>
</dbReference>
<evidence type="ECO:0000256" key="1">
    <source>
        <dbReference type="ARBA" id="ARBA00004196"/>
    </source>
</evidence>
<dbReference type="InterPro" id="IPR000866">
    <property type="entry name" value="AhpC/TSA"/>
</dbReference>
<feature type="domain" description="Thioredoxin" evidence="5">
    <location>
        <begin position="13"/>
        <end position="154"/>
    </location>
</feature>
<evidence type="ECO:0000313" key="6">
    <source>
        <dbReference type="EMBL" id="SVA37266.1"/>
    </source>
</evidence>
<accession>A0A381VA61</accession>
<comment type="subcellular location">
    <subcellularLocation>
        <location evidence="1">Cell envelope</location>
    </subcellularLocation>
</comment>
<dbReference type="PANTHER" id="PTHR42852:SF6">
    <property type="entry name" value="THIOL:DISULFIDE INTERCHANGE PROTEIN DSBE"/>
    <property type="match status" value="1"/>
</dbReference>
<keyword evidence="4" id="KW-0676">Redox-active center</keyword>
<protein>
    <recommendedName>
        <fullName evidence="5">Thioredoxin domain-containing protein</fullName>
    </recommendedName>
</protein>
<dbReference type="CDD" id="cd02966">
    <property type="entry name" value="TlpA_like_family"/>
    <property type="match status" value="1"/>
</dbReference>
<proteinExistence type="predicted"/>
<evidence type="ECO:0000256" key="2">
    <source>
        <dbReference type="ARBA" id="ARBA00022748"/>
    </source>
</evidence>
<reference evidence="6" key="1">
    <citation type="submission" date="2018-05" db="EMBL/GenBank/DDBJ databases">
        <authorList>
            <person name="Lanie J.A."/>
            <person name="Ng W.-L."/>
            <person name="Kazmierczak K.M."/>
            <person name="Andrzejewski T.M."/>
            <person name="Davidsen T.M."/>
            <person name="Wayne K.J."/>
            <person name="Tettelin H."/>
            <person name="Glass J.I."/>
            <person name="Rusch D."/>
            <person name="Podicherti R."/>
            <person name="Tsui H.-C.T."/>
            <person name="Winkler M.E."/>
        </authorList>
    </citation>
    <scope>NUCLEOTIDE SEQUENCE</scope>
</reference>
<organism evidence="6">
    <name type="scientific">marine metagenome</name>
    <dbReference type="NCBI Taxonomy" id="408172"/>
    <lineage>
        <taxon>unclassified sequences</taxon>
        <taxon>metagenomes</taxon>
        <taxon>ecological metagenomes</taxon>
    </lineage>
</organism>
<dbReference type="GO" id="GO:0016491">
    <property type="term" value="F:oxidoreductase activity"/>
    <property type="evidence" value="ECO:0007669"/>
    <property type="project" value="InterPro"/>
</dbReference>
<evidence type="ECO:0000256" key="4">
    <source>
        <dbReference type="ARBA" id="ARBA00023284"/>
    </source>
</evidence>
<dbReference type="InterPro" id="IPR050553">
    <property type="entry name" value="Thioredoxin_ResA/DsbE_sf"/>
</dbReference>
<dbReference type="PANTHER" id="PTHR42852">
    <property type="entry name" value="THIOL:DISULFIDE INTERCHANGE PROTEIN DSBE"/>
    <property type="match status" value="1"/>
</dbReference>
<sequence>MNKSTATSRSGKELVGREAPAFVAPAIGAQLATLEDYRGLPLILNFWASWCPPCREETPGMERVWRKYREDGLMILGVNVQDGEDEARRYIEEFGVTFPNVLDLDGRMTIDYGVTGLPVTFFVARDGTISGRWVGSISETTLDSWARSLNENKNIGNTYQGENSEGYRSLN</sequence>
<name>A0A381VA61_9ZZZZ</name>
<keyword evidence="3" id="KW-1015">Disulfide bond</keyword>
<dbReference type="EMBL" id="UINC01008273">
    <property type="protein sequence ID" value="SVA37266.1"/>
    <property type="molecule type" value="Genomic_DNA"/>
</dbReference>
<dbReference type="InterPro" id="IPR036249">
    <property type="entry name" value="Thioredoxin-like_sf"/>
</dbReference>
<dbReference type="Pfam" id="PF00578">
    <property type="entry name" value="AhpC-TSA"/>
    <property type="match status" value="1"/>
</dbReference>
<gene>
    <name evidence="6" type="ORF">METZ01_LOCUS90120</name>
</gene>
<dbReference type="InterPro" id="IPR013766">
    <property type="entry name" value="Thioredoxin_domain"/>
</dbReference>
<dbReference type="AlphaFoldDB" id="A0A381VA61"/>
<dbReference type="GO" id="GO:0030313">
    <property type="term" value="C:cell envelope"/>
    <property type="evidence" value="ECO:0007669"/>
    <property type="project" value="UniProtKB-SubCell"/>
</dbReference>
<dbReference type="GO" id="GO:0016209">
    <property type="term" value="F:antioxidant activity"/>
    <property type="evidence" value="ECO:0007669"/>
    <property type="project" value="InterPro"/>
</dbReference>
<dbReference type="SUPFAM" id="SSF52833">
    <property type="entry name" value="Thioredoxin-like"/>
    <property type="match status" value="1"/>
</dbReference>